<dbReference type="STRING" id="1702221.AALO17_11650"/>
<feature type="transmembrane region" description="Helical" evidence="1">
    <location>
        <begin position="6"/>
        <end position="24"/>
    </location>
</feature>
<dbReference type="EMBL" id="CP011391">
    <property type="protein sequence ID" value="AMK54299.1"/>
    <property type="molecule type" value="Genomic_DNA"/>
</dbReference>
<protein>
    <submittedName>
        <fullName evidence="2">Uncharacterized protein</fullName>
    </submittedName>
</protein>
<evidence type="ECO:0000313" key="4">
    <source>
        <dbReference type="Proteomes" id="UP000069771"/>
    </source>
</evidence>
<organism evidence="2 4">
    <name type="scientific">Faecalibaculum rodentium</name>
    <dbReference type="NCBI Taxonomy" id="1702221"/>
    <lineage>
        <taxon>Bacteria</taxon>
        <taxon>Bacillati</taxon>
        <taxon>Bacillota</taxon>
        <taxon>Erysipelotrichia</taxon>
        <taxon>Erysipelotrichales</taxon>
        <taxon>Erysipelotrichaceae</taxon>
        <taxon>Faecalibaculum</taxon>
    </lineage>
</organism>
<reference evidence="3 5" key="2">
    <citation type="submission" date="2016-11" db="EMBL/GenBank/DDBJ databases">
        <title>Description of two novel members of the family Erysipelotrichaceae: Ileibacterium lipovorans gen. nov., sp. nov. and Dubosiella newyorkensis, gen. nov., sp. nov.</title>
        <authorList>
            <person name="Cox L.M."/>
            <person name="Sohn J."/>
            <person name="Tyrrell K.L."/>
            <person name="Citron D.M."/>
            <person name="Lawson P.A."/>
            <person name="Patel N.B."/>
            <person name="Iizumi T."/>
            <person name="Perez-Perez G.I."/>
            <person name="Goldstein E.J."/>
            <person name="Blaser M.J."/>
        </authorList>
    </citation>
    <scope>NUCLEOTIDE SEQUENCE [LARGE SCALE GENOMIC DNA]</scope>
    <source>
        <strain evidence="3 5">NYU-BL-K8</strain>
    </source>
</reference>
<reference evidence="2 4" key="1">
    <citation type="journal article" date="2016" name="Gut Pathog.">
        <title>Whole genome sequencing of "Faecalibaculum rodentium" ALO17, isolated from C57BL/6J laboratory mouse feces.</title>
        <authorList>
            <person name="Lim S."/>
            <person name="Chang D.H."/>
            <person name="Ahn S."/>
            <person name="Kim B.C."/>
        </authorList>
    </citation>
    <scope>NUCLEOTIDE SEQUENCE [LARGE SCALE GENOMIC DNA]</scope>
    <source>
        <strain evidence="2 4">Alo17</strain>
    </source>
</reference>
<dbReference type="KEGG" id="fro:AALO17_11650"/>
<dbReference type="AlphaFoldDB" id="A0A140DUH2"/>
<evidence type="ECO:0000313" key="2">
    <source>
        <dbReference type="EMBL" id="AMK54299.1"/>
    </source>
</evidence>
<evidence type="ECO:0000256" key="1">
    <source>
        <dbReference type="SAM" id="Phobius"/>
    </source>
</evidence>
<dbReference type="EMBL" id="MPJZ01000052">
    <property type="protein sequence ID" value="OLU45189.1"/>
    <property type="molecule type" value="Genomic_DNA"/>
</dbReference>
<dbReference type="Proteomes" id="UP000186758">
    <property type="component" value="Unassembled WGS sequence"/>
</dbReference>
<keyword evidence="1" id="KW-0812">Transmembrane</keyword>
<dbReference type="Proteomes" id="UP000069771">
    <property type="component" value="Chromosome"/>
</dbReference>
<keyword evidence="1" id="KW-1133">Transmembrane helix</keyword>
<gene>
    <name evidence="2" type="ORF">AALO17_11650</name>
    <name evidence="3" type="ORF">BO223_05740</name>
</gene>
<evidence type="ECO:0000313" key="5">
    <source>
        <dbReference type="Proteomes" id="UP000186758"/>
    </source>
</evidence>
<keyword evidence="4" id="KW-1185">Reference proteome</keyword>
<sequence>MNKVLLAILFFGALVAIYIVLFLLNKKTPLPEGCENLKADCEACHDIHCINNPGHGRHPES</sequence>
<keyword evidence="1" id="KW-0472">Membrane</keyword>
<accession>A0A140DUH2</accession>
<dbReference type="RefSeq" id="WP_067556479.1">
    <property type="nucleotide sequence ID" value="NZ_CAJTBG010000058.1"/>
</dbReference>
<proteinExistence type="predicted"/>
<dbReference type="GeneID" id="78477912"/>
<name>A0A140DUH2_9FIRM</name>
<evidence type="ECO:0000313" key="3">
    <source>
        <dbReference type="EMBL" id="OLU45189.1"/>
    </source>
</evidence>
<dbReference type="OrthoDB" id="80974at2"/>